<proteinExistence type="predicted"/>
<protein>
    <submittedName>
        <fullName evidence="2">Uncharacterized protein</fullName>
    </submittedName>
</protein>
<accession>A0A4Q9ML54</accession>
<dbReference type="EMBL" id="ML143441">
    <property type="protein sequence ID" value="TBU26726.1"/>
    <property type="molecule type" value="Genomic_DNA"/>
</dbReference>
<dbReference type="OrthoDB" id="3262817at2759"/>
<feature type="region of interest" description="Disordered" evidence="1">
    <location>
        <begin position="91"/>
        <end position="342"/>
    </location>
</feature>
<dbReference type="Proteomes" id="UP000292957">
    <property type="component" value="Unassembled WGS sequence"/>
</dbReference>
<name>A0A4Q9ML54_9APHY</name>
<feature type="compositionally biased region" description="Basic and acidic residues" evidence="1">
    <location>
        <begin position="291"/>
        <end position="332"/>
    </location>
</feature>
<evidence type="ECO:0000313" key="2">
    <source>
        <dbReference type="EMBL" id="TBU26726.1"/>
    </source>
</evidence>
<reference evidence="2" key="1">
    <citation type="submission" date="2019-01" db="EMBL/GenBank/DDBJ databases">
        <title>Draft genome sequences of three monokaryotic isolates of the white-rot basidiomycete fungus Dichomitus squalens.</title>
        <authorList>
            <consortium name="DOE Joint Genome Institute"/>
            <person name="Lopez S.C."/>
            <person name="Andreopoulos B."/>
            <person name="Pangilinan J."/>
            <person name="Lipzen A."/>
            <person name="Riley R."/>
            <person name="Ahrendt S."/>
            <person name="Ng V."/>
            <person name="Barry K."/>
            <person name="Daum C."/>
            <person name="Grigoriev I.V."/>
            <person name="Hilden K.S."/>
            <person name="Makela M.R."/>
            <person name="de Vries R.P."/>
        </authorList>
    </citation>
    <scope>NUCLEOTIDE SEQUENCE [LARGE SCALE GENOMIC DNA]</scope>
    <source>
        <strain evidence="2">OM18370.1</strain>
    </source>
</reference>
<sequence>MLFKSRIDAEDRSTQELIIFCHAHERVLLPLPKTYEEAQQVARNEFSLSGELVFETDDLHGFEGTLVRIHQAAWKGISPVIRSVTVKVANASSPATAGPPRPSESLSSGSRRLSSQKRMSVGGSAPIPRSGAPSTLASAPRIVERQSISARKTPVPTSLPKVPPHKDASPRGSPPSRHSAVPMPPPARMDELQDDEEDEVRIVSPRKKSARPRVMSDYGVDQTEETDELLDDTRNWKASGSDEEFDQLEDTDFASGGPGPSARSQPRPSKAPRTSGGSIVELDGPPAGWTDKAEGSSRARQLDAPRPEPPRVKTEKKEIKLEPALSRSEETRPTQPQPKSDESFLIMIEYADDAESRTLFKTRARHAVSKVLMQACRTFGLEEYYRSARLVLVVEEENGEGEIVYRRQYACAKDETMGEAGAEPNARFLVEIVDDEAEDE</sequence>
<feature type="compositionally biased region" description="Acidic residues" evidence="1">
    <location>
        <begin position="241"/>
        <end position="252"/>
    </location>
</feature>
<evidence type="ECO:0000256" key="1">
    <source>
        <dbReference type="SAM" id="MobiDB-lite"/>
    </source>
</evidence>
<organism evidence="2">
    <name type="scientific">Dichomitus squalens</name>
    <dbReference type="NCBI Taxonomy" id="114155"/>
    <lineage>
        <taxon>Eukaryota</taxon>
        <taxon>Fungi</taxon>
        <taxon>Dikarya</taxon>
        <taxon>Basidiomycota</taxon>
        <taxon>Agaricomycotina</taxon>
        <taxon>Agaricomycetes</taxon>
        <taxon>Polyporales</taxon>
        <taxon>Polyporaceae</taxon>
        <taxon>Dichomitus</taxon>
    </lineage>
</organism>
<dbReference type="AlphaFoldDB" id="A0A4Q9ML54"/>
<gene>
    <name evidence="2" type="ORF">BD311DRAFT_789582</name>
</gene>
<feature type="compositionally biased region" description="Low complexity" evidence="1">
    <location>
        <begin position="103"/>
        <end position="113"/>
    </location>
</feature>